<evidence type="ECO:0000313" key="2">
    <source>
        <dbReference type="Proteomes" id="UP001054252"/>
    </source>
</evidence>
<dbReference type="EMBL" id="BPVZ01000461">
    <property type="protein sequence ID" value="GKV51249.1"/>
    <property type="molecule type" value="Genomic_DNA"/>
</dbReference>
<dbReference type="Proteomes" id="UP001054252">
    <property type="component" value="Unassembled WGS sequence"/>
</dbReference>
<proteinExistence type="predicted"/>
<reference evidence="1 2" key="1">
    <citation type="journal article" date="2021" name="Commun. Biol.">
        <title>The genome of Shorea leprosula (Dipterocarpaceae) highlights the ecological relevance of drought in aseasonal tropical rainforests.</title>
        <authorList>
            <person name="Ng K.K.S."/>
            <person name="Kobayashi M.J."/>
            <person name="Fawcett J.A."/>
            <person name="Hatakeyama M."/>
            <person name="Paape T."/>
            <person name="Ng C.H."/>
            <person name="Ang C.C."/>
            <person name="Tnah L.H."/>
            <person name="Lee C.T."/>
            <person name="Nishiyama T."/>
            <person name="Sese J."/>
            <person name="O'Brien M.J."/>
            <person name="Copetti D."/>
            <person name="Mohd Noor M.I."/>
            <person name="Ong R.C."/>
            <person name="Putra M."/>
            <person name="Sireger I.Z."/>
            <person name="Indrioko S."/>
            <person name="Kosugi Y."/>
            <person name="Izuno A."/>
            <person name="Isagi Y."/>
            <person name="Lee S.L."/>
            <person name="Shimizu K.K."/>
        </authorList>
    </citation>
    <scope>NUCLEOTIDE SEQUENCE [LARGE SCALE GENOMIC DNA]</scope>
    <source>
        <strain evidence="1">214</strain>
    </source>
</reference>
<dbReference type="AlphaFoldDB" id="A0AAV5MQH2"/>
<evidence type="ECO:0000313" key="1">
    <source>
        <dbReference type="EMBL" id="GKV51249.1"/>
    </source>
</evidence>
<sequence>HIRRVQQNEGGWPIIIGKKSTMNKF</sequence>
<comment type="caution">
    <text evidence="1">The sequence shown here is derived from an EMBL/GenBank/DDBJ whole genome shotgun (WGS) entry which is preliminary data.</text>
</comment>
<gene>
    <name evidence="1" type="ORF">SLEP1_g57917</name>
</gene>
<protein>
    <submittedName>
        <fullName evidence="1">Uncharacterized protein</fullName>
    </submittedName>
</protein>
<keyword evidence="2" id="KW-1185">Reference proteome</keyword>
<accession>A0AAV5MQH2</accession>
<name>A0AAV5MQH2_9ROSI</name>
<feature type="non-terminal residue" evidence="1">
    <location>
        <position position="1"/>
    </location>
</feature>
<organism evidence="1 2">
    <name type="scientific">Rubroshorea leprosula</name>
    <dbReference type="NCBI Taxonomy" id="152421"/>
    <lineage>
        <taxon>Eukaryota</taxon>
        <taxon>Viridiplantae</taxon>
        <taxon>Streptophyta</taxon>
        <taxon>Embryophyta</taxon>
        <taxon>Tracheophyta</taxon>
        <taxon>Spermatophyta</taxon>
        <taxon>Magnoliopsida</taxon>
        <taxon>eudicotyledons</taxon>
        <taxon>Gunneridae</taxon>
        <taxon>Pentapetalae</taxon>
        <taxon>rosids</taxon>
        <taxon>malvids</taxon>
        <taxon>Malvales</taxon>
        <taxon>Dipterocarpaceae</taxon>
        <taxon>Rubroshorea</taxon>
    </lineage>
</organism>